<dbReference type="Proteomes" id="UP000053760">
    <property type="component" value="Unassembled WGS sequence"/>
</dbReference>
<protein>
    <recommendedName>
        <fullName evidence="3">Nidogen G2 beta-barrel domain-containing protein</fullName>
    </recommendedName>
</protein>
<reference evidence="1 2" key="1">
    <citation type="submission" date="2014-04" db="EMBL/GenBank/DDBJ databases">
        <title>Genome evolution of avian class.</title>
        <authorList>
            <person name="Zhang G."/>
            <person name="Li C."/>
        </authorList>
    </citation>
    <scope>NUCLEOTIDE SEQUENCE [LARGE SCALE GENOMIC DNA]</scope>
    <source>
        <strain evidence="1">BGI_N303</strain>
    </source>
</reference>
<keyword evidence="2" id="KW-1185">Reference proteome</keyword>
<evidence type="ECO:0008006" key="3">
    <source>
        <dbReference type="Google" id="ProtNLM"/>
    </source>
</evidence>
<organism evidence="1 2">
    <name type="scientific">Cuculus canorus</name>
    <name type="common">Common cuckoo</name>
    <dbReference type="NCBI Taxonomy" id="55661"/>
    <lineage>
        <taxon>Eukaryota</taxon>
        <taxon>Metazoa</taxon>
        <taxon>Chordata</taxon>
        <taxon>Craniata</taxon>
        <taxon>Vertebrata</taxon>
        <taxon>Euteleostomi</taxon>
        <taxon>Archelosauria</taxon>
        <taxon>Archosauria</taxon>
        <taxon>Dinosauria</taxon>
        <taxon>Saurischia</taxon>
        <taxon>Theropoda</taxon>
        <taxon>Coelurosauria</taxon>
        <taxon>Aves</taxon>
        <taxon>Neognathae</taxon>
        <taxon>Neoaves</taxon>
        <taxon>Otidimorphae</taxon>
        <taxon>Cuculiformes</taxon>
        <taxon>Cuculidae</taxon>
        <taxon>Cuculus</taxon>
    </lineage>
</organism>
<evidence type="ECO:0000313" key="1">
    <source>
        <dbReference type="EMBL" id="KFO69761.1"/>
    </source>
</evidence>
<proteinExistence type="predicted"/>
<gene>
    <name evidence="1" type="ORF">N303_11464</name>
</gene>
<dbReference type="EMBL" id="KL447086">
    <property type="protein sequence ID" value="KFO69761.1"/>
    <property type="molecule type" value="Genomic_DNA"/>
</dbReference>
<dbReference type="AlphaFoldDB" id="A0A091FLD5"/>
<name>A0A091FLD5_CUCCA</name>
<sequence>NGYKLKSGRFRLGIRRKFFTMRVGGHWNRLPREAVDAPSLEVFKARLDGVLGSLI</sequence>
<evidence type="ECO:0000313" key="2">
    <source>
        <dbReference type="Proteomes" id="UP000053760"/>
    </source>
</evidence>
<feature type="non-terminal residue" evidence="1">
    <location>
        <position position="55"/>
    </location>
</feature>
<feature type="non-terminal residue" evidence="1">
    <location>
        <position position="1"/>
    </location>
</feature>
<accession>A0A091FLD5</accession>